<dbReference type="AlphaFoldDB" id="A0A840VH37"/>
<keyword evidence="2" id="KW-1185">Reference proteome</keyword>
<name>A0A840VH37_9BACT</name>
<comment type="caution">
    <text evidence="1">The sequence shown here is derived from an EMBL/GenBank/DDBJ whole genome shotgun (WGS) entry which is preliminary data.</text>
</comment>
<evidence type="ECO:0000313" key="2">
    <source>
        <dbReference type="Proteomes" id="UP000557717"/>
    </source>
</evidence>
<protein>
    <submittedName>
        <fullName evidence="1">Uncharacterized protein</fullName>
    </submittedName>
</protein>
<accession>A0A840VH37</accession>
<reference evidence="1 2" key="1">
    <citation type="submission" date="2020-08" db="EMBL/GenBank/DDBJ databases">
        <title>Genomic Encyclopedia of Type Strains, Phase IV (KMG-IV): sequencing the most valuable type-strain genomes for metagenomic binning, comparative biology and taxonomic classification.</title>
        <authorList>
            <person name="Goeker M."/>
        </authorList>
    </citation>
    <scope>NUCLEOTIDE SEQUENCE [LARGE SCALE GENOMIC DNA]</scope>
    <source>
        <strain evidence="1 2">YC6886</strain>
    </source>
</reference>
<dbReference type="RefSeq" id="WP_184022400.1">
    <property type="nucleotide sequence ID" value="NZ_JACHFD010000042.1"/>
</dbReference>
<dbReference type="Proteomes" id="UP000557717">
    <property type="component" value="Unassembled WGS sequence"/>
</dbReference>
<sequence>MLQGTKHINPIWDELPESTVDEFLRTWAHELDKWDASSTDAIIGSIAQHDALRDAWNRLDQHSRDARRHVIETIAANIQKEEAEQVGAQNP</sequence>
<dbReference type="EMBL" id="JACHFD010000042">
    <property type="protein sequence ID" value="MBB5353908.1"/>
    <property type="molecule type" value="Genomic_DNA"/>
</dbReference>
<proteinExistence type="predicted"/>
<organism evidence="1 2">
    <name type="scientific">Haloferula luteola</name>
    <dbReference type="NCBI Taxonomy" id="595692"/>
    <lineage>
        <taxon>Bacteria</taxon>
        <taxon>Pseudomonadati</taxon>
        <taxon>Verrucomicrobiota</taxon>
        <taxon>Verrucomicrobiia</taxon>
        <taxon>Verrucomicrobiales</taxon>
        <taxon>Verrucomicrobiaceae</taxon>
        <taxon>Haloferula</taxon>
    </lineage>
</organism>
<evidence type="ECO:0000313" key="1">
    <source>
        <dbReference type="EMBL" id="MBB5353908.1"/>
    </source>
</evidence>
<gene>
    <name evidence="1" type="ORF">HNR46_004173</name>
</gene>